<dbReference type="AlphaFoldDB" id="A0A1F8GEW5"/>
<accession>A0A1F8GEW5</accession>
<name>A0A1F8GEW5_9BACT</name>
<protein>
    <submittedName>
        <fullName evidence="2">Uncharacterized protein</fullName>
    </submittedName>
</protein>
<evidence type="ECO:0000313" key="2">
    <source>
        <dbReference type="EMBL" id="OGN23266.1"/>
    </source>
</evidence>
<comment type="caution">
    <text evidence="2">The sequence shown here is derived from an EMBL/GenBank/DDBJ whole genome shotgun (WGS) entry which is preliminary data.</text>
</comment>
<dbReference type="Proteomes" id="UP000178911">
    <property type="component" value="Unassembled WGS sequence"/>
</dbReference>
<feature type="region of interest" description="Disordered" evidence="1">
    <location>
        <begin position="90"/>
        <end position="113"/>
    </location>
</feature>
<organism evidence="2 3">
    <name type="scientific">Candidatus Yanofskybacteria bacterium RIFCSPLOWO2_01_FULL_43_22</name>
    <dbReference type="NCBI Taxonomy" id="1802695"/>
    <lineage>
        <taxon>Bacteria</taxon>
        <taxon>Candidatus Yanofskyibacteriota</taxon>
    </lineage>
</organism>
<proteinExistence type="predicted"/>
<sequence length="113" mass="12735">MSEKRNIDQETRSFELRMQADAVTRATFLLGKDGERFLNDVLQKLADAESKSGFLCGFVDLAASDELEKDELLQYLVQQDLIVLNNNGSFKLSPNGEKRSSAQLPPQIETELR</sequence>
<evidence type="ECO:0000313" key="3">
    <source>
        <dbReference type="Proteomes" id="UP000178911"/>
    </source>
</evidence>
<dbReference type="EMBL" id="MGKJ01000020">
    <property type="protein sequence ID" value="OGN23266.1"/>
    <property type="molecule type" value="Genomic_DNA"/>
</dbReference>
<gene>
    <name evidence="2" type="ORF">A3A13_04045</name>
</gene>
<reference evidence="2 3" key="1">
    <citation type="journal article" date="2016" name="Nat. Commun.">
        <title>Thousands of microbial genomes shed light on interconnected biogeochemical processes in an aquifer system.</title>
        <authorList>
            <person name="Anantharaman K."/>
            <person name="Brown C.T."/>
            <person name="Hug L.A."/>
            <person name="Sharon I."/>
            <person name="Castelle C.J."/>
            <person name="Probst A.J."/>
            <person name="Thomas B.C."/>
            <person name="Singh A."/>
            <person name="Wilkins M.J."/>
            <person name="Karaoz U."/>
            <person name="Brodie E.L."/>
            <person name="Williams K.H."/>
            <person name="Hubbard S.S."/>
            <person name="Banfield J.F."/>
        </authorList>
    </citation>
    <scope>NUCLEOTIDE SEQUENCE [LARGE SCALE GENOMIC DNA]</scope>
</reference>
<evidence type="ECO:0000256" key="1">
    <source>
        <dbReference type="SAM" id="MobiDB-lite"/>
    </source>
</evidence>